<accession>A0ABY8AR60</accession>
<keyword evidence="2" id="KW-1185">Reference proteome</keyword>
<dbReference type="Proteomes" id="UP001222087">
    <property type="component" value="Chromosome"/>
</dbReference>
<organism evidence="1 2">
    <name type="scientific">Legionella cardiaca</name>
    <dbReference type="NCBI Taxonomy" id="1071983"/>
    <lineage>
        <taxon>Bacteria</taxon>
        <taxon>Pseudomonadati</taxon>
        <taxon>Pseudomonadota</taxon>
        <taxon>Gammaproteobacteria</taxon>
        <taxon>Legionellales</taxon>
        <taxon>Legionellaceae</taxon>
        <taxon>Legionella</taxon>
    </lineage>
</organism>
<name>A0ABY8AR60_9GAMM</name>
<dbReference type="RefSeq" id="WP_275088987.1">
    <property type="nucleotide sequence ID" value="NZ_CP119078.1"/>
</dbReference>
<evidence type="ECO:0000313" key="1">
    <source>
        <dbReference type="EMBL" id="WED43173.1"/>
    </source>
</evidence>
<sequence>MSIATSLKELEARLPELEWKMGSLGRTLPIKLLPKGLFRLSAEANPAAFMDDIKADLNALAKHQSEYSGHYLAQRIHQKINVLVALCCLESPQPVQKNKYYLNMITTRQAFVRDLEKEITRLTAQRKAILERLENTDTQLSLGLKSELGEIEKRLTLAREAITRATQW</sequence>
<dbReference type="EMBL" id="CP119078">
    <property type="protein sequence ID" value="WED43173.1"/>
    <property type="molecule type" value="Genomic_DNA"/>
</dbReference>
<proteinExistence type="predicted"/>
<evidence type="ECO:0008006" key="3">
    <source>
        <dbReference type="Google" id="ProtNLM"/>
    </source>
</evidence>
<gene>
    <name evidence="1" type="ORF">PXX05_14960</name>
</gene>
<evidence type="ECO:0000313" key="2">
    <source>
        <dbReference type="Proteomes" id="UP001222087"/>
    </source>
</evidence>
<reference evidence="1 2" key="1">
    <citation type="submission" date="2023-02" db="EMBL/GenBank/DDBJ databases">
        <title>Genome Sequence of L. cardiaca H63T.</title>
        <authorList>
            <person name="Lopez A.E."/>
            <person name="Cianciotto N.P."/>
        </authorList>
    </citation>
    <scope>NUCLEOTIDE SEQUENCE [LARGE SCALE GENOMIC DNA]</scope>
    <source>
        <strain evidence="1 2">H63</strain>
    </source>
</reference>
<protein>
    <recommendedName>
        <fullName evidence="3">Coiled-coil protein</fullName>
    </recommendedName>
</protein>